<evidence type="ECO:0000313" key="4">
    <source>
        <dbReference type="Proteomes" id="UP001499884"/>
    </source>
</evidence>
<feature type="compositionally biased region" description="Low complexity" evidence="1">
    <location>
        <begin position="429"/>
        <end position="461"/>
    </location>
</feature>
<feature type="region of interest" description="Disordered" evidence="1">
    <location>
        <begin position="270"/>
        <end position="341"/>
    </location>
</feature>
<dbReference type="InterPro" id="IPR036366">
    <property type="entry name" value="PGBDSf"/>
</dbReference>
<feature type="compositionally biased region" description="Low complexity" evidence="1">
    <location>
        <begin position="305"/>
        <end position="335"/>
    </location>
</feature>
<feature type="domain" description="Peptidoglycan binding-like" evidence="2">
    <location>
        <begin position="346"/>
        <end position="404"/>
    </location>
</feature>
<organism evidence="3 4">
    <name type="scientific">Streptomyces tremellae</name>
    <dbReference type="NCBI Taxonomy" id="1124239"/>
    <lineage>
        <taxon>Bacteria</taxon>
        <taxon>Bacillati</taxon>
        <taxon>Actinomycetota</taxon>
        <taxon>Actinomycetes</taxon>
        <taxon>Kitasatosporales</taxon>
        <taxon>Streptomycetaceae</taxon>
        <taxon>Streptomyces</taxon>
    </lineage>
</organism>
<feature type="region of interest" description="Disordered" evidence="1">
    <location>
        <begin position="392"/>
        <end position="493"/>
    </location>
</feature>
<protein>
    <recommendedName>
        <fullName evidence="2">Peptidoglycan binding-like domain-containing protein</fullName>
    </recommendedName>
</protein>
<reference evidence="4" key="1">
    <citation type="journal article" date="2019" name="Int. J. Syst. Evol. Microbiol.">
        <title>The Global Catalogue of Microorganisms (GCM) 10K type strain sequencing project: providing services to taxonomists for standard genome sequencing and annotation.</title>
        <authorList>
            <consortium name="The Broad Institute Genomics Platform"/>
            <consortium name="The Broad Institute Genome Sequencing Center for Infectious Disease"/>
            <person name="Wu L."/>
            <person name="Ma J."/>
        </authorList>
    </citation>
    <scope>NUCLEOTIDE SEQUENCE [LARGE SCALE GENOMIC DNA]</scope>
    <source>
        <strain evidence="4">JCM 30846</strain>
    </source>
</reference>
<keyword evidence="4" id="KW-1185">Reference proteome</keyword>
<feature type="region of interest" description="Disordered" evidence="1">
    <location>
        <begin position="106"/>
        <end position="242"/>
    </location>
</feature>
<comment type="caution">
    <text evidence="3">The sequence shown here is derived from an EMBL/GenBank/DDBJ whole genome shotgun (WGS) entry which is preliminary data.</text>
</comment>
<evidence type="ECO:0000259" key="2">
    <source>
        <dbReference type="Pfam" id="PF01471"/>
    </source>
</evidence>
<gene>
    <name evidence="3" type="ORF">GCM10023082_66610</name>
</gene>
<feature type="compositionally biased region" description="Polar residues" evidence="1">
    <location>
        <begin position="410"/>
        <end position="421"/>
    </location>
</feature>
<dbReference type="InterPro" id="IPR002477">
    <property type="entry name" value="Peptidoglycan-bd-like"/>
</dbReference>
<feature type="compositionally biased region" description="Pro residues" evidence="1">
    <location>
        <begin position="169"/>
        <end position="178"/>
    </location>
</feature>
<feature type="compositionally biased region" description="Low complexity" evidence="1">
    <location>
        <begin position="127"/>
        <end position="141"/>
    </location>
</feature>
<dbReference type="InterPro" id="IPR036365">
    <property type="entry name" value="PGBD-like_sf"/>
</dbReference>
<name>A0ABP7GHN1_9ACTN</name>
<dbReference type="Pfam" id="PF01471">
    <property type="entry name" value="PG_binding_1"/>
    <property type="match status" value="1"/>
</dbReference>
<proteinExistence type="predicted"/>
<dbReference type="Gene3D" id="1.10.101.10">
    <property type="entry name" value="PGBD-like superfamily/PGBD"/>
    <property type="match status" value="1"/>
</dbReference>
<evidence type="ECO:0000256" key="1">
    <source>
        <dbReference type="SAM" id="MobiDB-lite"/>
    </source>
</evidence>
<accession>A0ABP7GHN1</accession>
<feature type="compositionally biased region" description="Pro residues" evidence="1">
    <location>
        <begin position="213"/>
        <end position="235"/>
    </location>
</feature>
<feature type="compositionally biased region" description="Pro residues" evidence="1">
    <location>
        <begin position="142"/>
        <end position="155"/>
    </location>
</feature>
<evidence type="ECO:0000313" key="3">
    <source>
        <dbReference type="EMBL" id="GAA3764331.1"/>
    </source>
</evidence>
<sequence>MRGTGIRLPHPSPPQGLHNLGQFQRRDATVIGQFCRSCGTPRVPGGGAGCSCEHMEHAAPAPLLPVPPHAYGPAPAFVPDGADTAVLPAYAAAAAPYAEPCPDSAYPDSAFLPPQGGTPYGAGPYGAGPYESAQPLPAYAQAPPPDGQLPPPYAQPLPVSVQLPSPYAQEPPPTPLPAVPAQRTPAGVGPQLPYAQPHMVPGQGAGAGAEPAPAGPLPPLATPAPPPGAMPPHPPAKSGRRPMKAVALGMTAAAVLGTAAFTSGMFSSGNEGDTLADAPRAGQPDSAPDDTATGPAQPAARSALTTTARQAEQARQATGAPAAPAAAHRAQGAATTSDGTLSLGDSGPQVAALQSKLSALYLYHGADDGSYGQSTASAVRIYQMYRHVPGDQPGVYGPNTRSALEAEPAHQQSAHQSSGARQVSAGHTAAPGGQARQAALARQALARQQEQAAEARVRAAQGGQGAHVQSPYGAHRQGGDGHPGAHYGGARHR</sequence>
<dbReference type="SUPFAM" id="SSF47090">
    <property type="entry name" value="PGBD-like"/>
    <property type="match status" value="1"/>
</dbReference>
<dbReference type="EMBL" id="BAABEP010000117">
    <property type="protein sequence ID" value="GAA3764331.1"/>
    <property type="molecule type" value="Genomic_DNA"/>
</dbReference>
<dbReference type="Proteomes" id="UP001499884">
    <property type="component" value="Unassembled WGS sequence"/>
</dbReference>